<accession>A0A7T0KDB2</accession>
<keyword evidence="2" id="KW-1185">Reference proteome</keyword>
<name>A0A7T0KDB2_9CORY</name>
<protein>
    <submittedName>
        <fullName evidence="1">Uncharacterized protein</fullName>
    </submittedName>
</protein>
<dbReference type="RefSeq" id="WP_165006902.1">
    <property type="nucleotide sequence ID" value="NZ_CP064954.1"/>
</dbReference>
<dbReference type="EMBL" id="CP064954">
    <property type="protein sequence ID" value="QPK78457.1"/>
    <property type="molecule type" value="Genomic_DNA"/>
</dbReference>
<dbReference type="KEGG" id="cliz:G7Y31_07720"/>
<evidence type="ECO:0000313" key="1">
    <source>
        <dbReference type="EMBL" id="QPK78457.1"/>
    </source>
</evidence>
<reference evidence="1 2" key="1">
    <citation type="submission" date="2020-11" db="EMBL/GenBank/DDBJ databases">
        <title>Corynebacterium sp. ZJ-599.</title>
        <authorList>
            <person name="Zhou J."/>
        </authorList>
    </citation>
    <scope>NUCLEOTIDE SEQUENCE [LARGE SCALE GENOMIC DNA]</scope>
    <source>
        <strain evidence="1 2">ZJ-599</strain>
    </source>
</reference>
<dbReference type="Proteomes" id="UP000594681">
    <property type="component" value="Chromosome"/>
</dbReference>
<evidence type="ECO:0000313" key="2">
    <source>
        <dbReference type="Proteomes" id="UP000594681"/>
    </source>
</evidence>
<sequence>MPIIQFCVLAPDEQASRVQEVFSTAVNKLVDSGQLGSARVELEANPALPDGVDEQLRQVYRDEHEDRDLEFASVYRYDISVAGVQGSVNQLAMVLSRLLTPHAALPKDHVLLEDERAHERPAIYPWTLDIVR</sequence>
<gene>
    <name evidence="1" type="ORF">G7Y31_07720</name>
</gene>
<proteinExistence type="predicted"/>
<dbReference type="AlphaFoldDB" id="A0A7T0KDB2"/>
<organism evidence="1 2">
    <name type="scientific">Corynebacterium lizhenjunii</name>
    <dbReference type="NCBI Taxonomy" id="2709394"/>
    <lineage>
        <taxon>Bacteria</taxon>
        <taxon>Bacillati</taxon>
        <taxon>Actinomycetota</taxon>
        <taxon>Actinomycetes</taxon>
        <taxon>Mycobacteriales</taxon>
        <taxon>Corynebacteriaceae</taxon>
        <taxon>Corynebacterium</taxon>
    </lineage>
</organism>